<reference evidence="2" key="1">
    <citation type="submission" date="2020-10" db="EMBL/GenBank/DDBJ databases">
        <title>Feather gene expression reveals the developmental basis of iridescence in African starlings.</title>
        <authorList>
            <person name="Rubenstein D.R."/>
        </authorList>
    </citation>
    <scope>NUCLEOTIDE SEQUENCE</scope>
    <source>
        <strain evidence="2">SS15</strain>
        <tissue evidence="2">Liver</tissue>
    </source>
</reference>
<feature type="region of interest" description="Disordered" evidence="1">
    <location>
        <begin position="1"/>
        <end position="34"/>
    </location>
</feature>
<evidence type="ECO:0000313" key="2">
    <source>
        <dbReference type="EMBL" id="KAG0114946.1"/>
    </source>
</evidence>
<protein>
    <submittedName>
        <fullName evidence="2">Uncharacterized protein</fullName>
    </submittedName>
</protein>
<dbReference type="EMBL" id="JADDUC010000248">
    <property type="protein sequence ID" value="KAG0114946.1"/>
    <property type="molecule type" value="Genomic_DNA"/>
</dbReference>
<accession>A0A835TPT7</accession>
<evidence type="ECO:0000256" key="1">
    <source>
        <dbReference type="SAM" id="MobiDB-lite"/>
    </source>
</evidence>
<dbReference type="AlphaFoldDB" id="A0A835TPT7"/>
<sequence>MGLRGRARGRAGPGWAGLGWAGPPPLRFNGATPL</sequence>
<gene>
    <name evidence="3" type="ORF">IHE44_0004066</name>
    <name evidence="2" type="ORF">IHE44_006948</name>
</gene>
<proteinExistence type="predicted"/>
<keyword evidence="4" id="KW-1185">Reference proteome</keyword>
<evidence type="ECO:0000313" key="3">
    <source>
        <dbReference type="EMBL" id="KAI1233628.1"/>
    </source>
</evidence>
<feature type="compositionally biased region" description="Gly residues" evidence="1">
    <location>
        <begin position="11"/>
        <end position="20"/>
    </location>
</feature>
<organism evidence="2">
    <name type="scientific">Lamprotornis superbus</name>
    <dbReference type="NCBI Taxonomy" id="245042"/>
    <lineage>
        <taxon>Eukaryota</taxon>
        <taxon>Metazoa</taxon>
        <taxon>Chordata</taxon>
        <taxon>Craniata</taxon>
        <taxon>Vertebrata</taxon>
        <taxon>Euteleostomi</taxon>
        <taxon>Archelosauria</taxon>
        <taxon>Archosauria</taxon>
        <taxon>Dinosauria</taxon>
        <taxon>Saurischia</taxon>
        <taxon>Theropoda</taxon>
        <taxon>Coelurosauria</taxon>
        <taxon>Aves</taxon>
        <taxon>Neognathae</taxon>
        <taxon>Neoaves</taxon>
        <taxon>Telluraves</taxon>
        <taxon>Australaves</taxon>
        <taxon>Passeriformes</taxon>
        <taxon>Sturnidae</taxon>
        <taxon>Lamprotornis</taxon>
    </lineage>
</organism>
<dbReference type="Proteomes" id="UP000618051">
    <property type="component" value="Unassembled WGS sequence"/>
</dbReference>
<reference evidence="3 4" key="2">
    <citation type="journal article" date="2021" name="J. Hered.">
        <title>Feather Gene Expression Elucidates the Developmental Basis of Plumage Iridescence in African Starlings.</title>
        <authorList>
            <person name="Rubenstein D.R."/>
            <person name="Corvelo A."/>
            <person name="MacManes M.D."/>
            <person name="Maia R."/>
            <person name="Narzisi G."/>
            <person name="Rousaki A."/>
            <person name="Vandenabeele P."/>
            <person name="Shawkey M.D."/>
            <person name="Solomon J."/>
        </authorList>
    </citation>
    <scope>NUCLEOTIDE SEQUENCE [LARGE SCALE GENOMIC DNA]</scope>
    <source>
        <strain evidence="3">SS15</strain>
    </source>
</reference>
<comment type="caution">
    <text evidence="2">The sequence shown here is derived from an EMBL/GenBank/DDBJ whole genome shotgun (WGS) entry which is preliminary data.</text>
</comment>
<dbReference type="EMBL" id="JADDUC020000017">
    <property type="protein sequence ID" value="KAI1233628.1"/>
    <property type="molecule type" value="Genomic_DNA"/>
</dbReference>
<name>A0A835TPT7_9PASS</name>
<reference evidence="3" key="3">
    <citation type="submission" date="2022-01" db="EMBL/GenBank/DDBJ databases">
        <authorList>
            <person name="Rubenstein D.R."/>
        </authorList>
    </citation>
    <scope>NUCLEOTIDE SEQUENCE</scope>
    <source>
        <strain evidence="3">SS15</strain>
        <tissue evidence="3">Liver</tissue>
    </source>
</reference>
<evidence type="ECO:0000313" key="4">
    <source>
        <dbReference type="Proteomes" id="UP000618051"/>
    </source>
</evidence>